<evidence type="ECO:0000313" key="2">
    <source>
        <dbReference type="EMBL" id="CAB9498342.1"/>
    </source>
</evidence>
<organism evidence="2 3">
    <name type="scientific">Seminavis robusta</name>
    <dbReference type="NCBI Taxonomy" id="568900"/>
    <lineage>
        <taxon>Eukaryota</taxon>
        <taxon>Sar</taxon>
        <taxon>Stramenopiles</taxon>
        <taxon>Ochrophyta</taxon>
        <taxon>Bacillariophyta</taxon>
        <taxon>Bacillariophyceae</taxon>
        <taxon>Bacillariophycidae</taxon>
        <taxon>Naviculales</taxon>
        <taxon>Naviculaceae</taxon>
        <taxon>Seminavis</taxon>
    </lineage>
</organism>
<keyword evidence="1" id="KW-1133">Transmembrane helix</keyword>
<reference evidence="2" key="1">
    <citation type="submission" date="2020-06" db="EMBL/GenBank/DDBJ databases">
        <authorList>
            <consortium name="Plant Systems Biology data submission"/>
        </authorList>
    </citation>
    <scope>NUCLEOTIDE SEQUENCE</scope>
    <source>
        <strain evidence="2">D6</strain>
    </source>
</reference>
<keyword evidence="1" id="KW-0812">Transmembrane</keyword>
<proteinExistence type="predicted"/>
<name>A0A9N8H3C7_9STRA</name>
<keyword evidence="1" id="KW-0472">Membrane</keyword>
<gene>
    <name evidence="2" type="ORF">SEMRO_36_G022740.1</name>
</gene>
<feature type="transmembrane region" description="Helical" evidence="1">
    <location>
        <begin position="411"/>
        <end position="430"/>
    </location>
</feature>
<dbReference type="AlphaFoldDB" id="A0A9N8H3C7"/>
<protein>
    <submittedName>
        <fullName evidence="2">(Lipo)protein</fullName>
    </submittedName>
</protein>
<dbReference type="Pfam" id="PF03382">
    <property type="entry name" value="DUF285"/>
    <property type="match status" value="2"/>
</dbReference>
<accession>A0A9N8H3C7</accession>
<evidence type="ECO:0000313" key="3">
    <source>
        <dbReference type="Proteomes" id="UP001153069"/>
    </source>
</evidence>
<dbReference type="Proteomes" id="UP001153069">
    <property type="component" value="Unassembled WGS sequence"/>
</dbReference>
<sequence>MNASIGMALRRGVRPAALYSFKSHTHRLSVAATILLSLPFLFVVAGGLRQMTSSLAQFPDRRPQRRLQGPPLTNDGIRDAVDLWHSNRIGAEATYGLMSQWDTSQVTDFSRLFEGRVTFNNPEILAWDTSRVVDFSFMFAGCRAFNQNLESWDFSSARSFHAMFNGAVSFQQDMVAGGWTQTANVTITGAMLKGATSWNGNVSGLDTRNVVDLNMMFYGAHSFQGAGIESWNVGKAERLDRLFMGASAFNGAIGSWAPRSATTMHSMFEDALLFSQDIRHWMLTADLINMSSMFRHARSFDYDLCWSTVNPRVMASDMFCGSPGSLDEACYNPSVVTWSKSCDAADGDFVAFYGDSHIDSAPTGMTTGINNEVLMEAGASAESDHDVFSANPQMRVVAAATSSANATIQSLYLIFILLVVIYTNGSIFPVY</sequence>
<dbReference type="EMBL" id="CAICTM010000036">
    <property type="protein sequence ID" value="CAB9498342.1"/>
    <property type="molecule type" value="Genomic_DNA"/>
</dbReference>
<comment type="caution">
    <text evidence="2">The sequence shown here is derived from an EMBL/GenBank/DDBJ whole genome shotgun (WGS) entry which is preliminary data.</text>
</comment>
<dbReference type="InterPro" id="IPR005046">
    <property type="entry name" value="DUF285"/>
</dbReference>
<keyword evidence="3" id="KW-1185">Reference proteome</keyword>
<evidence type="ECO:0000256" key="1">
    <source>
        <dbReference type="SAM" id="Phobius"/>
    </source>
</evidence>